<reference evidence="12" key="1">
    <citation type="submission" date="2018-03" db="EMBL/GenBank/DDBJ databases">
        <authorList>
            <person name="Rodrigo-Torres L."/>
            <person name="Arahal R. D."/>
            <person name="Lucena T."/>
        </authorList>
    </citation>
    <scope>NUCLEOTIDE SEQUENCE [LARGE SCALE GENOMIC DNA]</scope>
    <source>
        <strain evidence="12">CECT 8811</strain>
    </source>
</reference>
<evidence type="ECO:0000313" key="12">
    <source>
        <dbReference type="Proteomes" id="UP000244911"/>
    </source>
</evidence>
<dbReference type="SUPFAM" id="SSF53383">
    <property type="entry name" value="PLP-dependent transferases"/>
    <property type="match status" value="1"/>
</dbReference>
<keyword evidence="9" id="KW-0028">Amino-acid biosynthesis</keyword>
<dbReference type="RefSeq" id="WP_108855395.1">
    <property type="nucleotide sequence ID" value="NZ_OMOI01000001.1"/>
</dbReference>
<comment type="cofactor">
    <cofactor evidence="1 9">
        <name>pyridoxal 5'-phosphate</name>
        <dbReference type="ChEBI" id="CHEBI:597326"/>
    </cofactor>
</comment>
<sequence length="373" mass="39975">MTKPVPQPGIMQIKPYVGGASGIDGMSNVIKLSSNENPFGPSPLAVEAFQKAGHALHRYPNTDHASLRAAIGKLHGLDPERIICGVGSDEVITFLCQCYSGPETEVIYTEHGFSMYKISALAAGATPVMVPERERMVDVDEILKAVTPRTSLVFVTNPGNPTGTMVSRADLSRLARELPDGVLMVIDGAYAEYVEGFDGGASLVEKFPNVVMTRTFSKMYGLGGLRIGWGYASAEVIGVLNRVRGPFNLSMPQLDAAEAALGDHEHVERCLRENTRLRAWLAEALAALGVPSDTSCANFILARFADADEANACDDFLQSEGIIVRRVAGYALPNCLRITVGDEASCRRVAHMIGRFKGVTPATDDSNAEEGAS</sequence>
<evidence type="ECO:0000256" key="8">
    <source>
        <dbReference type="ARBA" id="ARBA00047481"/>
    </source>
</evidence>
<dbReference type="UniPathway" id="UPA00031">
    <property type="reaction ID" value="UER00012"/>
</dbReference>
<keyword evidence="6 9" id="KW-0808">Transferase</keyword>
<keyword evidence="5 9" id="KW-0032">Aminotransferase</keyword>
<keyword evidence="12" id="KW-1185">Reference proteome</keyword>
<accession>A0A2R8AGX0</accession>
<organism evidence="11 12">
    <name type="scientific">Aliiroseovarius pelagivivens</name>
    <dbReference type="NCBI Taxonomy" id="1639690"/>
    <lineage>
        <taxon>Bacteria</taxon>
        <taxon>Pseudomonadati</taxon>
        <taxon>Pseudomonadota</taxon>
        <taxon>Alphaproteobacteria</taxon>
        <taxon>Rhodobacterales</taxon>
        <taxon>Paracoccaceae</taxon>
        <taxon>Aliiroseovarius</taxon>
    </lineage>
</organism>
<dbReference type="InterPro" id="IPR015424">
    <property type="entry name" value="PyrdxlP-dep_Trfase"/>
</dbReference>
<evidence type="ECO:0000313" key="11">
    <source>
        <dbReference type="EMBL" id="SPF75280.1"/>
    </source>
</evidence>
<evidence type="ECO:0000256" key="2">
    <source>
        <dbReference type="ARBA" id="ARBA00005011"/>
    </source>
</evidence>
<dbReference type="InterPro" id="IPR004839">
    <property type="entry name" value="Aminotransferase_I/II_large"/>
</dbReference>
<dbReference type="InterPro" id="IPR015422">
    <property type="entry name" value="PyrdxlP-dep_Trfase_small"/>
</dbReference>
<evidence type="ECO:0000259" key="10">
    <source>
        <dbReference type="Pfam" id="PF00155"/>
    </source>
</evidence>
<dbReference type="Gene3D" id="3.90.1150.10">
    <property type="entry name" value="Aspartate Aminotransferase, domain 1"/>
    <property type="match status" value="1"/>
</dbReference>
<evidence type="ECO:0000256" key="4">
    <source>
        <dbReference type="ARBA" id="ARBA00011738"/>
    </source>
</evidence>
<gene>
    <name evidence="11" type="primary">hisC_1</name>
    <name evidence="9" type="synonym">hisC</name>
    <name evidence="11" type="ORF">ALP8811_00267</name>
</gene>
<evidence type="ECO:0000256" key="5">
    <source>
        <dbReference type="ARBA" id="ARBA00022576"/>
    </source>
</evidence>
<dbReference type="InterPro" id="IPR005861">
    <property type="entry name" value="HisP_aminotrans"/>
</dbReference>
<dbReference type="Proteomes" id="UP000244911">
    <property type="component" value="Unassembled WGS sequence"/>
</dbReference>
<evidence type="ECO:0000256" key="1">
    <source>
        <dbReference type="ARBA" id="ARBA00001933"/>
    </source>
</evidence>
<evidence type="ECO:0000256" key="7">
    <source>
        <dbReference type="ARBA" id="ARBA00022898"/>
    </source>
</evidence>
<comment type="subunit">
    <text evidence="4 9">Homodimer.</text>
</comment>
<comment type="similarity">
    <text evidence="3 9">Belongs to the class-II pyridoxal-phosphate-dependent aminotransferase family. Histidinol-phosphate aminotransferase subfamily.</text>
</comment>
<dbReference type="GO" id="GO:0000105">
    <property type="term" value="P:L-histidine biosynthetic process"/>
    <property type="evidence" value="ECO:0007669"/>
    <property type="project" value="UniProtKB-UniRule"/>
</dbReference>
<dbReference type="InterPro" id="IPR050106">
    <property type="entry name" value="HistidinolP_aminotransfase"/>
</dbReference>
<dbReference type="CDD" id="cd00609">
    <property type="entry name" value="AAT_like"/>
    <property type="match status" value="1"/>
</dbReference>
<dbReference type="InterPro" id="IPR015421">
    <property type="entry name" value="PyrdxlP-dep_Trfase_major"/>
</dbReference>
<comment type="pathway">
    <text evidence="2 9">Amino-acid biosynthesis; L-histidine biosynthesis; L-histidine from 5-phospho-alpha-D-ribose 1-diphosphate: step 7/9.</text>
</comment>
<dbReference type="EMBL" id="OMOI01000001">
    <property type="protein sequence ID" value="SPF75280.1"/>
    <property type="molecule type" value="Genomic_DNA"/>
</dbReference>
<dbReference type="GO" id="GO:0030170">
    <property type="term" value="F:pyridoxal phosphate binding"/>
    <property type="evidence" value="ECO:0007669"/>
    <property type="project" value="InterPro"/>
</dbReference>
<evidence type="ECO:0000256" key="9">
    <source>
        <dbReference type="HAMAP-Rule" id="MF_01023"/>
    </source>
</evidence>
<keyword evidence="9" id="KW-0368">Histidine biosynthesis</keyword>
<evidence type="ECO:0000256" key="6">
    <source>
        <dbReference type="ARBA" id="ARBA00022679"/>
    </source>
</evidence>
<feature type="domain" description="Aminotransferase class I/classII large" evidence="10">
    <location>
        <begin position="28"/>
        <end position="353"/>
    </location>
</feature>
<keyword evidence="7 9" id="KW-0663">Pyridoxal phosphate</keyword>
<feature type="modified residue" description="N6-(pyridoxal phosphate)lysine" evidence="9">
    <location>
        <position position="218"/>
    </location>
</feature>
<evidence type="ECO:0000256" key="3">
    <source>
        <dbReference type="ARBA" id="ARBA00007970"/>
    </source>
</evidence>
<dbReference type="AlphaFoldDB" id="A0A2R8AGX0"/>
<dbReference type="GO" id="GO:0004400">
    <property type="term" value="F:histidinol-phosphate transaminase activity"/>
    <property type="evidence" value="ECO:0007669"/>
    <property type="project" value="UniProtKB-UniRule"/>
</dbReference>
<dbReference type="NCBIfam" id="TIGR01141">
    <property type="entry name" value="hisC"/>
    <property type="match status" value="1"/>
</dbReference>
<dbReference type="Gene3D" id="3.40.640.10">
    <property type="entry name" value="Type I PLP-dependent aspartate aminotransferase-like (Major domain)"/>
    <property type="match status" value="1"/>
</dbReference>
<dbReference type="EC" id="2.6.1.9" evidence="9"/>
<dbReference type="HAMAP" id="MF_01023">
    <property type="entry name" value="HisC_aminotrans_2"/>
    <property type="match status" value="1"/>
</dbReference>
<protein>
    <recommendedName>
        <fullName evidence="9">Histidinol-phosphate aminotransferase</fullName>
        <ecNumber evidence="9">2.6.1.9</ecNumber>
    </recommendedName>
    <alternativeName>
        <fullName evidence="9">Imidazole acetol-phosphate transaminase</fullName>
    </alternativeName>
</protein>
<comment type="catalytic activity">
    <reaction evidence="8 9">
        <text>L-histidinol phosphate + 2-oxoglutarate = 3-(imidazol-4-yl)-2-oxopropyl phosphate + L-glutamate</text>
        <dbReference type="Rhea" id="RHEA:23744"/>
        <dbReference type="ChEBI" id="CHEBI:16810"/>
        <dbReference type="ChEBI" id="CHEBI:29985"/>
        <dbReference type="ChEBI" id="CHEBI:57766"/>
        <dbReference type="ChEBI" id="CHEBI:57980"/>
        <dbReference type="EC" id="2.6.1.9"/>
    </reaction>
</comment>
<dbReference type="Pfam" id="PF00155">
    <property type="entry name" value="Aminotran_1_2"/>
    <property type="match status" value="1"/>
</dbReference>
<dbReference type="OrthoDB" id="9809616at2"/>
<dbReference type="PANTHER" id="PTHR43643">
    <property type="entry name" value="HISTIDINOL-PHOSPHATE AMINOTRANSFERASE 2"/>
    <property type="match status" value="1"/>
</dbReference>
<dbReference type="PANTHER" id="PTHR43643:SF3">
    <property type="entry name" value="HISTIDINOL-PHOSPHATE AMINOTRANSFERASE"/>
    <property type="match status" value="1"/>
</dbReference>
<proteinExistence type="inferred from homology"/>
<name>A0A2R8AGX0_9RHOB</name>